<reference evidence="1" key="1">
    <citation type="submission" date="2019-12" db="EMBL/GenBank/DDBJ databases">
        <authorList>
            <person name="Cremers G."/>
        </authorList>
    </citation>
    <scope>NUCLEOTIDE SEQUENCE</scope>
    <source>
        <strain evidence="1">Mbul1</strain>
    </source>
</reference>
<evidence type="ECO:0000313" key="1">
    <source>
        <dbReference type="EMBL" id="CAA2099724.1"/>
    </source>
</evidence>
<gene>
    <name evidence="1" type="ORF">MBUL_00297</name>
</gene>
<organism evidence="1">
    <name type="scientific">Methylobacterium bullatum</name>
    <dbReference type="NCBI Taxonomy" id="570505"/>
    <lineage>
        <taxon>Bacteria</taxon>
        <taxon>Pseudomonadati</taxon>
        <taxon>Pseudomonadota</taxon>
        <taxon>Alphaproteobacteria</taxon>
        <taxon>Hyphomicrobiales</taxon>
        <taxon>Methylobacteriaceae</taxon>
        <taxon>Methylobacterium</taxon>
    </lineage>
</organism>
<dbReference type="AlphaFoldDB" id="A0A679ISQ2"/>
<protein>
    <submittedName>
        <fullName evidence="1">Uncharacterized protein</fullName>
    </submittedName>
</protein>
<proteinExistence type="predicted"/>
<name>A0A679ISQ2_9HYPH</name>
<sequence>MNKPDMLPENVSIADLAGRRADRLEYLKGVYLNMVPDQTRNPTLRVRLSRLGSGAQPAYRIESDDTDGQTVIMGFYQGDKHKPLAKRLHDSDGPTWSSETMSYVELRTLHNSQIGA</sequence>
<accession>A0A679ISQ2</accession>
<dbReference type="EMBL" id="LR743504">
    <property type="protein sequence ID" value="CAA2099724.1"/>
    <property type="molecule type" value="Genomic_DNA"/>
</dbReference>